<name>K9WEW4_9CYAN</name>
<dbReference type="AlphaFoldDB" id="K9WEW4"/>
<keyword evidence="2 5" id="KW-0812">Transmembrane</keyword>
<dbReference type="PANTHER" id="PTHR38480:SF1">
    <property type="entry name" value="SLR0254 PROTEIN"/>
    <property type="match status" value="1"/>
</dbReference>
<feature type="transmembrane region" description="Helical" evidence="5">
    <location>
        <begin position="29"/>
        <end position="52"/>
    </location>
</feature>
<evidence type="ECO:0000256" key="1">
    <source>
        <dbReference type="ARBA" id="ARBA00004141"/>
    </source>
</evidence>
<evidence type="ECO:0000256" key="3">
    <source>
        <dbReference type="ARBA" id="ARBA00022989"/>
    </source>
</evidence>
<dbReference type="KEGG" id="mic:Mic7113_2506"/>
<evidence type="ECO:0000313" key="7">
    <source>
        <dbReference type="EMBL" id="AFZ18304.1"/>
    </source>
</evidence>
<keyword evidence="3 5" id="KW-1133">Transmembrane helix</keyword>
<dbReference type="Proteomes" id="UP000010471">
    <property type="component" value="Chromosome"/>
</dbReference>
<gene>
    <name evidence="7" type="ORF">Mic7113_2506</name>
</gene>
<evidence type="ECO:0000256" key="2">
    <source>
        <dbReference type="ARBA" id="ARBA00022692"/>
    </source>
</evidence>
<feature type="transmembrane region" description="Helical" evidence="5">
    <location>
        <begin position="72"/>
        <end position="97"/>
    </location>
</feature>
<dbReference type="EMBL" id="CP003630">
    <property type="protein sequence ID" value="AFZ18304.1"/>
    <property type="molecule type" value="Genomic_DNA"/>
</dbReference>
<dbReference type="HOGENOM" id="CLU_054176_1_0_3"/>
<dbReference type="eggNOG" id="COG1714">
    <property type="taxonomic scope" value="Bacteria"/>
</dbReference>
<dbReference type="Pfam" id="PF06271">
    <property type="entry name" value="RDD"/>
    <property type="match status" value="1"/>
</dbReference>
<protein>
    <submittedName>
        <fullName evidence="7">Putative membrane protein/domain protein</fullName>
    </submittedName>
</protein>
<reference evidence="7 8" key="1">
    <citation type="submission" date="2012-06" db="EMBL/GenBank/DDBJ databases">
        <title>Finished chromosome of genome of Microcoleus sp. PCC 7113.</title>
        <authorList>
            <consortium name="US DOE Joint Genome Institute"/>
            <person name="Gugger M."/>
            <person name="Coursin T."/>
            <person name="Rippka R."/>
            <person name="Tandeau De Marsac N."/>
            <person name="Huntemann M."/>
            <person name="Wei C.-L."/>
            <person name="Han J."/>
            <person name="Detter J.C."/>
            <person name="Han C."/>
            <person name="Tapia R."/>
            <person name="Chen A."/>
            <person name="Kyrpides N."/>
            <person name="Mavromatis K."/>
            <person name="Markowitz V."/>
            <person name="Szeto E."/>
            <person name="Ivanova N."/>
            <person name="Pagani I."/>
            <person name="Pati A."/>
            <person name="Goodwin L."/>
            <person name="Nordberg H.P."/>
            <person name="Cantor M.N."/>
            <person name="Hua S.X."/>
            <person name="Woyke T."/>
            <person name="Kerfeld C.A."/>
        </authorList>
    </citation>
    <scope>NUCLEOTIDE SEQUENCE [LARGE SCALE GENOMIC DNA]</scope>
    <source>
        <strain evidence="7 8">PCC 7113</strain>
    </source>
</reference>
<keyword evidence="8" id="KW-1185">Reference proteome</keyword>
<dbReference type="GO" id="GO:0016020">
    <property type="term" value="C:membrane"/>
    <property type="evidence" value="ECO:0007669"/>
    <property type="project" value="UniProtKB-SubCell"/>
</dbReference>
<dbReference type="PANTHER" id="PTHR38480">
    <property type="entry name" value="SLR0254 PROTEIN"/>
    <property type="match status" value="1"/>
</dbReference>
<evidence type="ECO:0000259" key="6">
    <source>
        <dbReference type="Pfam" id="PF06271"/>
    </source>
</evidence>
<keyword evidence="4 5" id="KW-0472">Membrane</keyword>
<dbReference type="InterPro" id="IPR010432">
    <property type="entry name" value="RDD"/>
</dbReference>
<dbReference type="STRING" id="1173027.Mic7113_2506"/>
<dbReference type="OrthoDB" id="9787732at2"/>
<evidence type="ECO:0000313" key="8">
    <source>
        <dbReference type="Proteomes" id="UP000010471"/>
    </source>
</evidence>
<proteinExistence type="predicted"/>
<evidence type="ECO:0000256" key="4">
    <source>
        <dbReference type="ARBA" id="ARBA00023136"/>
    </source>
</evidence>
<dbReference type="RefSeq" id="WP_015182453.1">
    <property type="nucleotide sequence ID" value="NC_019738.1"/>
</dbReference>
<accession>K9WEW4</accession>
<organism evidence="7 8">
    <name type="scientific">Allocoleopsis franciscana PCC 7113</name>
    <dbReference type="NCBI Taxonomy" id="1173027"/>
    <lineage>
        <taxon>Bacteria</taxon>
        <taxon>Bacillati</taxon>
        <taxon>Cyanobacteriota</taxon>
        <taxon>Cyanophyceae</taxon>
        <taxon>Coleofasciculales</taxon>
        <taxon>Coleofasciculaceae</taxon>
        <taxon>Allocoleopsis</taxon>
        <taxon>Allocoleopsis franciscana</taxon>
    </lineage>
</organism>
<evidence type="ECO:0000256" key="5">
    <source>
        <dbReference type="SAM" id="Phobius"/>
    </source>
</evidence>
<dbReference type="PATRIC" id="fig|1173027.3.peg.2742"/>
<sequence>MRFFNRVTLQTPESVELEFTLAGIGNRAYALLIDYLVWGLFLFGFLVTWAIFSTQLLEVLENLVGTNRQLELWLVAIQLLITFFIYVGYFVVFETLWQGQTPGKRLAKIRVICDDGKPIRLQQSTLRSLLRPVDDIFFLGVFFIVLGRREKRLGDWVAGTLVIQEEQPITSSSFPVSKEAETLVTQLLIDADFSGMLPEDFAVIREYLQRRAAMIPAARAELSRQLAHQSKEVIALEKVPKGVTANQFLEAVYLAYQRQSSNL</sequence>
<feature type="domain" description="RDD" evidence="6">
    <location>
        <begin position="21"/>
        <end position="159"/>
    </location>
</feature>
<comment type="subcellular location">
    <subcellularLocation>
        <location evidence="1">Membrane</location>
        <topology evidence="1">Multi-pass membrane protein</topology>
    </subcellularLocation>
</comment>